<dbReference type="SUPFAM" id="SSF48576">
    <property type="entry name" value="Terpenoid synthases"/>
    <property type="match status" value="1"/>
</dbReference>
<sequence length="331" mass="36819">MQDNSIQLNAIWNDFPSIQSDLTEVLDVIQSELKAKNPAVQDALIEMITSGGKLLRPALTILIGQMTLNNHDNLIHLAAAVEMLHSATLVHDDIIDSSSQRRHHPSIQARFGQDVAVYAGDYLFSVTFKILAFHSSSMDVSRKATTYLEQILNGELLQRSHYYHLDMTIDEYLEQIAGKTAALFELAAQLGLSAADEQPDQALTDKLISFTYNLGMAFQILDDLLDYQDDSQTLGKPTLNDMREGVYSAPLLYAINRSERVKELLAARETMTDAQSQEVAQLVHETGAFDAATELAVDYTDIALDILDELPDSDAKDMLIDLSKHLLHRSV</sequence>
<dbReference type="STRING" id="1620.IV67_GL001158"/>
<comment type="cofactor">
    <cofactor evidence="1">
        <name>Mg(2+)</name>
        <dbReference type="ChEBI" id="CHEBI:18420"/>
    </cofactor>
</comment>
<dbReference type="CDD" id="cd00685">
    <property type="entry name" value="Trans_IPPS_HT"/>
    <property type="match status" value="1"/>
</dbReference>
<organism evidence="7 8">
    <name type="scientific">Weissella minor</name>
    <dbReference type="NCBI Taxonomy" id="1620"/>
    <lineage>
        <taxon>Bacteria</taxon>
        <taxon>Bacillati</taxon>
        <taxon>Bacillota</taxon>
        <taxon>Bacilli</taxon>
        <taxon>Lactobacillales</taxon>
        <taxon>Lactobacillaceae</taxon>
        <taxon>Weissella</taxon>
    </lineage>
</organism>
<proteinExistence type="inferred from homology"/>
<dbReference type="PROSITE" id="PS00444">
    <property type="entry name" value="POLYPRENYL_SYNTHASE_2"/>
    <property type="match status" value="1"/>
</dbReference>
<dbReference type="Gene3D" id="1.10.600.10">
    <property type="entry name" value="Farnesyl Diphosphate Synthase"/>
    <property type="match status" value="1"/>
</dbReference>
<evidence type="ECO:0000256" key="5">
    <source>
        <dbReference type="ARBA" id="ARBA00022842"/>
    </source>
</evidence>
<keyword evidence="4" id="KW-0479">Metal-binding</keyword>
<dbReference type="GO" id="GO:0008299">
    <property type="term" value="P:isoprenoid biosynthetic process"/>
    <property type="evidence" value="ECO:0007669"/>
    <property type="project" value="InterPro"/>
</dbReference>
<comment type="similarity">
    <text evidence="2 6">Belongs to the FPP/GGPP synthase family.</text>
</comment>
<dbReference type="GO" id="GO:0046872">
    <property type="term" value="F:metal ion binding"/>
    <property type="evidence" value="ECO:0007669"/>
    <property type="project" value="UniProtKB-KW"/>
</dbReference>
<dbReference type="OrthoDB" id="9805316at2"/>
<gene>
    <name evidence="7" type="ORF">IV67_GL001158</name>
</gene>
<dbReference type="PANTHER" id="PTHR12001">
    <property type="entry name" value="GERANYLGERANYL PYROPHOSPHATE SYNTHASE"/>
    <property type="match status" value="1"/>
</dbReference>
<dbReference type="AlphaFoldDB" id="A0A0R2JFK8"/>
<dbReference type="Pfam" id="PF00348">
    <property type="entry name" value="polyprenyl_synt"/>
    <property type="match status" value="1"/>
</dbReference>
<evidence type="ECO:0000313" key="8">
    <source>
        <dbReference type="Proteomes" id="UP000051673"/>
    </source>
</evidence>
<dbReference type="PATRIC" id="fig|1620.3.peg.1172"/>
<keyword evidence="3 6" id="KW-0808">Transferase</keyword>
<dbReference type="InterPro" id="IPR000092">
    <property type="entry name" value="Polyprenyl_synt"/>
</dbReference>
<dbReference type="RefSeq" id="WP_057789023.1">
    <property type="nucleotide sequence ID" value="NZ_JQCD01000031.1"/>
</dbReference>
<dbReference type="Proteomes" id="UP000051673">
    <property type="component" value="Unassembled WGS sequence"/>
</dbReference>
<reference evidence="7 8" key="1">
    <citation type="journal article" date="2015" name="Genome Announc.">
        <title>Expanding the biotechnology potential of lactobacilli through comparative genomics of 213 strains and associated genera.</title>
        <authorList>
            <person name="Sun Z."/>
            <person name="Harris H.M."/>
            <person name="McCann A."/>
            <person name="Guo C."/>
            <person name="Argimon S."/>
            <person name="Zhang W."/>
            <person name="Yang X."/>
            <person name="Jeffery I.B."/>
            <person name="Cooney J.C."/>
            <person name="Kagawa T.F."/>
            <person name="Liu W."/>
            <person name="Song Y."/>
            <person name="Salvetti E."/>
            <person name="Wrobel A."/>
            <person name="Rasinkangas P."/>
            <person name="Parkhill J."/>
            <person name="Rea M.C."/>
            <person name="O'Sullivan O."/>
            <person name="Ritari J."/>
            <person name="Douillard F.P."/>
            <person name="Paul Ross R."/>
            <person name="Yang R."/>
            <person name="Briner A.E."/>
            <person name="Felis G.E."/>
            <person name="de Vos W.M."/>
            <person name="Barrangou R."/>
            <person name="Klaenhammer T.R."/>
            <person name="Caufield P.W."/>
            <person name="Cui Y."/>
            <person name="Zhang H."/>
            <person name="O'Toole P.W."/>
        </authorList>
    </citation>
    <scope>NUCLEOTIDE SEQUENCE [LARGE SCALE GENOMIC DNA]</scope>
    <source>
        <strain evidence="7 8">DSM 20014</strain>
    </source>
</reference>
<accession>A0A0R2JFK8</accession>
<evidence type="ECO:0000256" key="1">
    <source>
        <dbReference type="ARBA" id="ARBA00001946"/>
    </source>
</evidence>
<evidence type="ECO:0000256" key="4">
    <source>
        <dbReference type="ARBA" id="ARBA00022723"/>
    </source>
</evidence>
<evidence type="ECO:0000256" key="2">
    <source>
        <dbReference type="ARBA" id="ARBA00006706"/>
    </source>
</evidence>
<evidence type="ECO:0000256" key="6">
    <source>
        <dbReference type="RuleBase" id="RU004466"/>
    </source>
</evidence>
<evidence type="ECO:0000256" key="3">
    <source>
        <dbReference type="ARBA" id="ARBA00022679"/>
    </source>
</evidence>
<dbReference type="InterPro" id="IPR033749">
    <property type="entry name" value="Polyprenyl_synt_CS"/>
</dbReference>
<dbReference type="GO" id="GO:0004659">
    <property type="term" value="F:prenyltransferase activity"/>
    <property type="evidence" value="ECO:0007669"/>
    <property type="project" value="InterPro"/>
</dbReference>
<protein>
    <submittedName>
        <fullName evidence="7">Trans-hexaprenyltranstransferase</fullName>
    </submittedName>
</protein>
<keyword evidence="5" id="KW-0460">Magnesium</keyword>
<dbReference type="InterPro" id="IPR008949">
    <property type="entry name" value="Isoprenoid_synthase_dom_sf"/>
</dbReference>
<dbReference type="EMBL" id="JQCD01000031">
    <property type="protein sequence ID" value="KRN76107.1"/>
    <property type="molecule type" value="Genomic_DNA"/>
</dbReference>
<name>A0A0R2JFK8_9LACO</name>
<dbReference type="SFLD" id="SFLDS00005">
    <property type="entry name" value="Isoprenoid_Synthase_Type_I"/>
    <property type="match status" value="1"/>
</dbReference>
<comment type="caution">
    <text evidence="7">The sequence shown here is derived from an EMBL/GenBank/DDBJ whole genome shotgun (WGS) entry which is preliminary data.</text>
</comment>
<dbReference type="PANTHER" id="PTHR12001:SF69">
    <property type="entry name" value="ALL TRANS-POLYPRENYL-DIPHOSPHATE SYNTHASE PDSS1"/>
    <property type="match status" value="1"/>
</dbReference>
<evidence type="ECO:0000313" key="7">
    <source>
        <dbReference type="EMBL" id="KRN76107.1"/>
    </source>
</evidence>
<keyword evidence="8" id="KW-1185">Reference proteome</keyword>
<dbReference type="PROSITE" id="PS00723">
    <property type="entry name" value="POLYPRENYL_SYNTHASE_1"/>
    <property type="match status" value="1"/>
</dbReference>